<name>B0TB95_HELMI</name>
<protein>
    <submittedName>
        <fullName evidence="1">Uncharacterized protein</fullName>
    </submittedName>
</protein>
<proteinExistence type="predicted"/>
<dbReference type="AlphaFoldDB" id="B0TB95"/>
<evidence type="ECO:0000313" key="2">
    <source>
        <dbReference type="Proteomes" id="UP000008550"/>
    </source>
</evidence>
<organism evidence="1 2">
    <name type="scientific">Heliobacterium modesticaldum (strain ATCC 51547 / Ice1)</name>
    <dbReference type="NCBI Taxonomy" id="498761"/>
    <lineage>
        <taxon>Bacteria</taxon>
        <taxon>Bacillati</taxon>
        <taxon>Bacillota</taxon>
        <taxon>Clostridia</taxon>
        <taxon>Eubacteriales</taxon>
        <taxon>Heliobacteriaceae</taxon>
        <taxon>Heliomicrobium</taxon>
    </lineage>
</organism>
<dbReference type="HOGENOM" id="CLU_3290625_0_0_9"/>
<accession>B0TB95</accession>
<evidence type="ECO:0000313" key="1">
    <source>
        <dbReference type="EMBL" id="ABZ83822.1"/>
    </source>
</evidence>
<dbReference type="EMBL" id="CP000930">
    <property type="protein sequence ID" value="ABZ83822.1"/>
    <property type="molecule type" value="Genomic_DNA"/>
</dbReference>
<keyword evidence="2" id="KW-1185">Reference proteome</keyword>
<gene>
    <name evidence="1" type="ORF">HM1_0733</name>
</gene>
<reference evidence="1 2" key="1">
    <citation type="journal article" date="2008" name="J. Bacteriol.">
        <title>The genome of Heliobacterium modesticaldum, a phototrophic representative of the Firmicutes containing the simplest photosynthetic apparatus.</title>
        <authorList>
            <person name="Sattley W.M."/>
            <person name="Madigan M.T."/>
            <person name="Swingley W.D."/>
            <person name="Cheung P.C."/>
            <person name="Clocksin K.M."/>
            <person name="Conrad A.L."/>
            <person name="Dejesa L.C."/>
            <person name="Honchak B.M."/>
            <person name="Jung D.O."/>
            <person name="Karbach L.E."/>
            <person name="Kurdoglu A."/>
            <person name="Lahiri S."/>
            <person name="Mastrian S.D."/>
            <person name="Page L.E."/>
            <person name="Taylor H.L."/>
            <person name="Wang Z.T."/>
            <person name="Raymond J."/>
            <person name="Chen M."/>
            <person name="Blankenship R.E."/>
            <person name="Touchman J.W."/>
        </authorList>
    </citation>
    <scope>NUCLEOTIDE SEQUENCE [LARGE SCALE GENOMIC DNA]</scope>
    <source>
        <strain evidence="2">ATCC 51547 / Ice1</strain>
    </source>
</reference>
<dbReference type="Proteomes" id="UP000008550">
    <property type="component" value="Chromosome"/>
</dbReference>
<sequence length="40" mass="4369">MLKGGSADFVRPRPALRAGNIPCFFVYRGTESKREVASSP</sequence>
<dbReference type="KEGG" id="hmo:HM1_0733"/>